<evidence type="ECO:0000313" key="3">
    <source>
        <dbReference type="EMBL" id="KAL2649196.1"/>
    </source>
</evidence>
<feature type="region of interest" description="Disordered" evidence="2">
    <location>
        <begin position="299"/>
        <end position="334"/>
    </location>
</feature>
<keyword evidence="4" id="KW-1185">Reference proteome</keyword>
<evidence type="ECO:0000313" key="4">
    <source>
        <dbReference type="Proteomes" id="UP001605036"/>
    </source>
</evidence>
<evidence type="ECO:0000256" key="2">
    <source>
        <dbReference type="SAM" id="MobiDB-lite"/>
    </source>
</evidence>
<comment type="caution">
    <text evidence="3">The sequence shown here is derived from an EMBL/GenBank/DDBJ whole genome shotgun (WGS) entry which is preliminary data.</text>
</comment>
<accession>A0ABD1ZDX1</accession>
<organism evidence="3 4">
    <name type="scientific">Riccia fluitans</name>
    <dbReference type="NCBI Taxonomy" id="41844"/>
    <lineage>
        <taxon>Eukaryota</taxon>
        <taxon>Viridiplantae</taxon>
        <taxon>Streptophyta</taxon>
        <taxon>Embryophyta</taxon>
        <taxon>Marchantiophyta</taxon>
        <taxon>Marchantiopsida</taxon>
        <taxon>Marchantiidae</taxon>
        <taxon>Marchantiales</taxon>
        <taxon>Ricciaceae</taxon>
        <taxon>Riccia</taxon>
    </lineage>
</organism>
<name>A0ABD1ZDX1_9MARC</name>
<dbReference type="PANTHER" id="PTHR48190:SF2">
    <property type="entry name" value="PROGRAMMED CELL DEATH PROTEIN 7"/>
    <property type="match status" value="1"/>
</dbReference>
<feature type="compositionally biased region" description="Pro residues" evidence="2">
    <location>
        <begin position="1"/>
        <end position="10"/>
    </location>
</feature>
<sequence>MLQPGPPPPSGQQFQRGSLPSSDPLLQRPKLKEHLASLLQNAAVLTAIGDELEAVRNTTPAIGQRSEVSELIASDTAPDTEFEAVSTSKGLLLRAVQETCRLWPESVSFAVQAAKQLQDVIKLQLQPLQEALDGNTGSDKAASLTKLVSKRKKLLRNRKWRSRKRRRVAEALQQERDNYETADREADEWRAKEIAKSIAKRKMEKMKALAEKKAKEERARRQQESEMVILVEKLQELRALRIAKLKKQGRFFPDEDDQFMEKVRAAVLEEERQAAAAADTNAATAAILNAEEARKAASALETSVMSDEREDGKAVPSLSTVPLSGAPEEPSLDSKINSKTAIVKSDQRRKSSGLLEVYDGLPAEFHQYYLGSTYDIGTLIEVRQGWDAFIMPGGSRIPQHWVEPPQPADDVWASYLVKPKNRKRQREKITAKPVQFCFVMITKIAVLEIVGRVMME</sequence>
<gene>
    <name evidence="3" type="ORF">R1flu_017324</name>
</gene>
<proteinExistence type="predicted"/>
<reference evidence="3 4" key="1">
    <citation type="submission" date="2024-09" db="EMBL/GenBank/DDBJ databases">
        <title>Chromosome-scale assembly of Riccia fluitans.</title>
        <authorList>
            <person name="Paukszto L."/>
            <person name="Sawicki J."/>
            <person name="Karawczyk K."/>
            <person name="Piernik-Szablinska J."/>
            <person name="Szczecinska M."/>
            <person name="Mazdziarz M."/>
        </authorList>
    </citation>
    <scope>NUCLEOTIDE SEQUENCE [LARGE SCALE GENOMIC DNA]</scope>
    <source>
        <strain evidence="3">Rf_01</strain>
        <tissue evidence="3">Aerial parts of the thallus</tissue>
    </source>
</reference>
<dbReference type="AlphaFoldDB" id="A0ABD1ZDX1"/>
<dbReference type="InterPro" id="IPR031974">
    <property type="entry name" value="PDCD7"/>
</dbReference>
<evidence type="ECO:0000256" key="1">
    <source>
        <dbReference type="SAM" id="Coils"/>
    </source>
</evidence>
<dbReference type="Proteomes" id="UP001605036">
    <property type="component" value="Unassembled WGS sequence"/>
</dbReference>
<protein>
    <recommendedName>
        <fullName evidence="5">Programmed cell death protein 7</fullName>
    </recommendedName>
</protein>
<evidence type="ECO:0008006" key="5">
    <source>
        <dbReference type="Google" id="ProtNLM"/>
    </source>
</evidence>
<keyword evidence="1" id="KW-0175">Coiled coil</keyword>
<dbReference type="PANTHER" id="PTHR48190">
    <property type="entry name" value="PROGRAMMED CELL DEATH PROTEIN 7"/>
    <property type="match status" value="1"/>
</dbReference>
<feature type="region of interest" description="Disordered" evidence="2">
    <location>
        <begin position="1"/>
        <end position="26"/>
    </location>
</feature>
<feature type="coiled-coil region" evidence="1">
    <location>
        <begin position="165"/>
        <end position="240"/>
    </location>
</feature>
<dbReference type="Pfam" id="PF16021">
    <property type="entry name" value="PDCD7"/>
    <property type="match status" value="2"/>
</dbReference>
<dbReference type="EMBL" id="JBHFFA010000001">
    <property type="protein sequence ID" value="KAL2649196.1"/>
    <property type="molecule type" value="Genomic_DNA"/>
</dbReference>
<dbReference type="InterPro" id="IPR052831">
    <property type="entry name" value="Apoptosis_promoter"/>
</dbReference>